<dbReference type="SUPFAM" id="SSF56219">
    <property type="entry name" value="DNase I-like"/>
    <property type="match status" value="1"/>
</dbReference>
<dbReference type="Gene3D" id="3.60.10.10">
    <property type="entry name" value="Endonuclease/exonuclease/phosphatase"/>
    <property type="match status" value="2"/>
</dbReference>
<dbReference type="Pfam" id="PF22669">
    <property type="entry name" value="Exo_endo_phos2"/>
    <property type="match status" value="1"/>
</dbReference>
<proteinExistence type="inferred from homology"/>
<organism evidence="4 5">
    <name type="scientific">Sphagnum troendelagicum</name>
    <dbReference type="NCBI Taxonomy" id="128251"/>
    <lineage>
        <taxon>Eukaryota</taxon>
        <taxon>Viridiplantae</taxon>
        <taxon>Streptophyta</taxon>
        <taxon>Embryophyta</taxon>
        <taxon>Bryophyta</taxon>
        <taxon>Sphagnophytina</taxon>
        <taxon>Sphagnopsida</taxon>
        <taxon>Sphagnales</taxon>
        <taxon>Sphagnaceae</taxon>
        <taxon>Sphagnum</taxon>
    </lineage>
</organism>
<protein>
    <recommendedName>
        <fullName evidence="3">Inositol polyphosphate-related phosphatase domain-containing protein</fullName>
    </recommendedName>
</protein>
<keyword evidence="5" id="KW-1185">Reference proteome</keyword>
<dbReference type="EMBL" id="OZ019893">
    <property type="protein sequence ID" value="CAK9190877.1"/>
    <property type="molecule type" value="Genomic_DNA"/>
</dbReference>
<evidence type="ECO:0000313" key="5">
    <source>
        <dbReference type="Proteomes" id="UP001497512"/>
    </source>
</evidence>
<sequence length="534" mass="60711">MNRCPCLQFLPLQFVRRLLNFRAPEDEFNSDDEPDSKLADELEEIGEDNAVENSPLSMQSETPNQQFVSEHEYRIAVGSWNVAGLLPPDDIDLHDWLDTTPPADIYVIGFQEIVPLIACNVMCVEDEAPIPIWEGLICHTLNNKMQVCKANDPLKSCKDPSTLSHCAECIHHVPEMYDGEDEVSALLHSQHLPNTRVLHPEKAQINHLCSKQNTRGSEDETLLAHAGEDSTSIEWPRGAVREDDKESATFAPSISSTSTMFSSPCRQNQFLRIVSKQMVGIYITIWIRSDLRHHVHDIKVCSVGCGIFNYLGNKGAVSVSLCLHQTSFCFVCTHLKSGLKEGDELRRNADVAEILHRTKFPRLIKQPGIELPKTIMTHDQIIWLGDLNYRIDATDEDTWALVDQGAWECLLQKDQLKLEQRAGHVFEGWNENPIFFPPTYKFIINSDEYFGRDTPLGAKRRTPAWCDRILWYGKGLRQLEYKHIESRLSDHRPVSSTFMAEVEIASHGKLKPTFCRNSKVEAEELRLTTLIPVL</sequence>
<dbReference type="InterPro" id="IPR036691">
    <property type="entry name" value="Endo/exonu/phosph_ase_sf"/>
</dbReference>
<dbReference type="InterPro" id="IPR000300">
    <property type="entry name" value="IPPc"/>
</dbReference>
<dbReference type="PANTHER" id="PTHR45666">
    <property type="entry name" value="TYPE IV INOSITOL POLYPHOSPHATE 5-PHOSPHATASE 9"/>
    <property type="match status" value="1"/>
</dbReference>
<gene>
    <name evidence="4" type="ORF">CSSPTR1EN2_LOCUS1110</name>
</gene>
<evidence type="ECO:0000256" key="2">
    <source>
        <dbReference type="ARBA" id="ARBA00022801"/>
    </source>
</evidence>
<dbReference type="InterPro" id="IPR045849">
    <property type="entry name" value="IP5P_plant"/>
</dbReference>
<feature type="domain" description="Inositol polyphosphate-related phosphatase" evidence="3">
    <location>
        <begin position="193"/>
        <end position="506"/>
    </location>
</feature>
<dbReference type="PANTHER" id="PTHR45666:SF22">
    <property type="entry name" value="TYPE I INOSITOL POLYPHOSPHATE 5-PHOSPHATASE 4"/>
    <property type="match status" value="1"/>
</dbReference>
<dbReference type="SMART" id="SM00128">
    <property type="entry name" value="IPPc"/>
    <property type="match status" value="1"/>
</dbReference>
<evidence type="ECO:0000313" key="4">
    <source>
        <dbReference type="EMBL" id="CAK9190877.1"/>
    </source>
</evidence>
<name>A0ABP0TAD0_9BRYO</name>
<reference evidence="4 5" key="1">
    <citation type="submission" date="2024-02" db="EMBL/GenBank/DDBJ databases">
        <authorList>
            <consortium name="ELIXIR-Norway"/>
            <consortium name="Elixir Norway"/>
        </authorList>
    </citation>
    <scope>NUCLEOTIDE SEQUENCE [LARGE SCALE GENOMIC DNA]</scope>
</reference>
<keyword evidence="2" id="KW-0378">Hydrolase</keyword>
<accession>A0ABP0TAD0</accession>
<evidence type="ECO:0000259" key="3">
    <source>
        <dbReference type="SMART" id="SM00128"/>
    </source>
</evidence>
<evidence type="ECO:0000256" key="1">
    <source>
        <dbReference type="ARBA" id="ARBA00010768"/>
    </source>
</evidence>
<dbReference type="Proteomes" id="UP001497512">
    <property type="component" value="Chromosome 1"/>
</dbReference>
<comment type="similarity">
    <text evidence="1">Belongs to the inositol polyphosphate 5-phosphatase family.</text>
</comment>